<dbReference type="EMBL" id="LVYD01000044">
    <property type="protein sequence ID" value="OQP63838.1"/>
    <property type="molecule type" value="Genomic_DNA"/>
</dbReference>
<evidence type="ECO:0000313" key="3">
    <source>
        <dbReference type="Proteomes" id="UP000192796"/>
    </source>
</evidence>
<dbReference type="SUPFAM" id="SSF47240">
    <property type="entry name" value="Ferritin-like"/>
    <property type="match status" value="1"/>
</dbReference>
<dbReference type="Gene3D" id="1.20.1260.10">
    <property type="match status" value="1"/>
</dbReference>
<proteinExistence type="predicted"/>
<feature type="coiled-coil region" evidence="1">
    <location>
        <begin position="132"/>
        <end position="163"/>
    </location>
</feature>
<dbReference type="AlphaFoldDB" id="A0A1V9FZZ5"/>
<evidence type="ECO:0000256" key="1">
    <source>
        <dbReference type="SAM" id="Coils"/>
    </source>
</evidence>
<dbReference type="InterPro" id="IPR009078">
    <property type="entry name" value="Ferritin-like_SF"/>
</dbReference>
<comment type="caution">
    <text evidence="2">The sequence shown here is derived from an EMBL/GenBank/DDBJ whole genome shotgun (WGS) entry which is preliminary data.</text>
</comment>
<dbReference type="Proteomes" id="UP000192796">
    <property type="component" value="Unassembled WGS sequence"/>
</dbReference>
<accession>A0A1V9FZZ5</accession>
<dbReference type="InterPro" id="IPR047114">
    <property type="entry name" value="YciF"/>
</dbReference>
<dbReference type="OrthoDB" id="668490at2"/>
<evidence type="ECO:0000313" key="2">
    <source>
        <dbReference type="EMBL" id="OQP63838.1"/>
    </source>
</evidence>
<dbReference type="InterPro" id="IPR012347">
    <property type="entry name" value="Ferritin-like"/>
</dbReference>
<keyword evidence="3" id="KW-1185">Reference proteome</keyword>
<organism evidence="2 3">
    <name type="scientific">Niastella vici</name>
    <dbReference type="NCBI Taxonomy" id="1703345"/>
    <lineage>
        <taxon>Bacteria</taxon>
        <taxon>Pseudomonadati</taxon>
        <taxon>Bacteroidota</taxon>
        <taxon>Chitinophagia</taxon>
        <taxon>Chitinophagales</taxon>
        <taxon>Chitinophagaceae</taxon>
        <taxon>Niastella</taxon>
    </lineage>
</organism>
<keyword evidence="1" id="KW-0175">Coiled coil</keyword>
<reference evidence="2 3" key="1">
    <citation type="submission" date="2016-03" db="EMBL/GenBank/DDBJ databases">
        <title>Niastella vici sp. nov., isolated from farmland soil.</title>
        <authorList>
            <person name="Chen L."/>
            <person name="Wang D."/>
            <person name="Yang S."/>
            <person name="Wang G."/>
        </authorList>
    </citation>
    <scope>NUCLEOTIDE SEQUENCE [LARGE SCALE GENOMIC DNA]</scope>
    <source>
        <strain evidence="2 3">DJ57</strain>
    </source>
</reference>
<dbReference type="PANTHER" id="PTHR30565">
    <property type="entry name" value="PROTEIN YCIF"/>
    <property type="match status" value="1"/>
</dbReference>
<dbReference type="Pfam" id="PF05974">
    <property type="entry name" value="DUF892"/>
    <property type="match status" value="1"/>
</dbReference>
<dbReference type="RefSeq" id="WP_081147502.1">
    <property type="nucleotide sequence ID" value="NZ_LVYD01000044.1"/>
</dbReference>
<dbReference type="STRING" id="1703345.A3860_23150"/>
<dbReference type="PANTHER" id="PTHR30565:SF9">
    <property type="entry name" value="PROTEIN YCIF"/>
    <property type="match status" value="1"/>
</dbReference>
<gene>
    <name evidence="2" type="ORF">A3860_23150</name>
</gene>
<dbReference type="InterPro" id="IPR010287">
    <property type="entry name" value="DUF892_YciF-like"/>
</dbReference>
<sequence length="168" mass="18912">MKEITTLKDLMVFHLLSLYDAELQWSEALKEISGTMAAKDLKKIFKSSGIKASTHVQKLKDIFMQTQISTLSKKNVVAKDLVKEMNDLQNSAADPEVLHAGQIVIHQCMSHYMIAKYGTVASYARLLLQEHIASALHEIMEEEKEIDEELSRLAEEKINAKAKTALIV</sequence>
<protein>
    <submittedName>
        <fullName evidence="2">Uncharacterized protein</fullName>
    </submittedName>
</protein>
<name>A0A1V9FZZ5_9BACT</name>